<dbReference type="OrthoDB" id="2537769at2759"/>
<sequence>MAARWKSSDLLTAVAQDFSMDHKDIDLLRLRSFTLGKKLSDEDVVGPKDERMGSRGANIALQITYLNSVVMPDEDSSSSSDGDEEDESDETSSAADEADE</sequence>
<protein>
    <submittedName>
        <fullName evidence="2">Uncharacterized protein</fullName>
    </submittedName>
</protein>
<proteinExistence type="predicted"/>
<dbReference type="EMBL" id="JAPEVA010000008">
    <property type="protein sequence ID" value="KAJ4410548.1"/>
    <property type="molecule type" value="Genomic_DNA"/>
</dbReference>
<dbReference type="InterPro" id="IPR012808">
    <property type="entry name" value="CHP02453"/>
</dbReference>
<organism evidence="2 3">
    <name type="scientific">Didymella pomorum</name>
    <dbReference type="NCBI Taxonomy" id="749634"/>
    <lineage>
        <taxon>Eukaryota</taxon>
        <taxon>Fungi</taxon>
        <taxon>Dikarya</taxon>
        <taxon>Ascomycota</taxon>
        <taxon>Pezizomycotina</taxon>
        <taxon>Dothideomycetes</taxon>
        <taxon>Pleosporomycetidae</taxon>
        <taxon>Pleosporales</taxon>
        <taxon>Pleosporineae</taxon>
        <taxon>Didymellaceae</taxon>
        <taxon>Didymella</taxon>
    </lineage>
</organism>
<name>A0A9W8ZJR0_9PLEO</name>
<feature type="region of interest" description="Disordered" evidence="1">
    <location>
        <begin position="70"/>
        <end position="100"/>
    </location>
</feature>
<evidence type="ECO:0000313" key="3">
    <source>
        <dbReference type="Proteomes" id="UP001140510"/>
    </source>
</evidence>
<dbReference type="AlphaFoldDB" id="A0A9W8ZJR0"/>
<comment type="caution">
    <text evidence="2">The sequence shown here is derived from an EMBL/GenBank/DDBJ whole genome shotgun (WGS) entry which is preliminary data.</text>
</comment>
<reference evidence="2" key="1">
    <citation type="submission" date="2022-10" db="EMBL/GenBank/DDBJ databases">
        <title>Tapping the CABI collections for fungal endophytes: first genome assemblies for Collariella, Neodidymelliopsis, Ascochyta clinopodiicola, Didymella pomorum, Didymosphaeria variabile, Neocosmospora piperis and Neocucurbitaria cava.</title>
        <authorList>
            <person name="Hill R."/>
        </authorList>
    </citation>
    <scope>NUCLEOTIDE SEQUENCE</scope>
    <source>
        <strain evidence="2">IMI 355091</strain>
    </source>
</reference>
<dbReference type="Proteomes" id="UP001140510">
    <property type="component" value="Unassembled WGS sequence"/>
</dbReference>
<evidence type="ECO:0000256" key="1">
    <source>
        <dbReference type="SAM" id="MobiDB-lite"/>
    </source>
</evidence>
<feature type="compositionally biased region" description="Acidic residues" evidence="1">
    <location>
        <begin position="72"/>
        <end position="100"/>
    </location>
</feature>
<gene>
    <name evidence="2" type="ORF">N0V91_002035</name>
</gene>
<accession>A0A9W8ZJR0</accession>
<evidence type="ECO:0000313" key="2">
    <source>
        <dbReference type="EMBL" id="KAJ4410548.1"/>
    </source>
</evidence>
<keyword evidence="3" id="KW-1185">Reference proteome</keyword>
<dbReference type="Pfam" id="PF09365">
    <property type="entry name" value="DUF2461"/>
    <property type="match status" value="1"/>
</dbReference>